<dbReference type="InterPro" id="IPR048806">
    <property type="entry name" value="ZPBP1/2_N"/>
</dbReference>
<dbReference type="OrthoDB" id="9403351at2759"/>
<feature type="chain" id="PRO_5040517291" description="Zona pellucida binding protein 2" evidence="7">
    <location>
        <begin position="32"/>
        <end position="350"/>
    </location>
</feature>
<organism evidence="10 11">
    <name type="scientific">Phrynocephalus forsythii</name>
    <dbReference type="NCBI Taxonomy" id="171643"/>
    <lineage>
        <taxon>Eukaryota</taxon>
        <taxon>Metazoa</taxon>
        <taxon>Chordata</taxon>
        <taxon>Craniata</taxon>
        <taxon>Vertebrata</taxon>
        <taxon>Euteleostomi</taxon>
        <taxon>Lepidosauria</taxon>
        <taxon>Squamata</taxon>
        <taxon>Bifurcata</taxon>
        <taxon>Unidentata</taxon>
        <taxon>Episquamata</taxon>
        <taxon>Toxicofera</taxon>
        <taxon>Iguania</taxon>
        <taxon>Acrodonta</taxon>
        <taxon>Agamidae</taxon>
        <taxon>Agaminae</taxon>
        <taxon>Phrynocephalus</taxon>
    </lineage>
</organism>
<evidence type="ECO:0000256" key="5">
    <source>
        <dbReference type="ARBA" id="ARBA00023180"/>
    </source>
</evidence>
<dbReference type="GO" id="GO:0005576">
    <property type="term" value="C:extracellular region"/>
    <property type="evidence" value="ECO:0007669"/>
    <property type="project" value="UniProtKB-SubCell"/>
</dbReference>
<keyword evidence="5" id="KW-0325">Glycoprotein</keyword>
<dbReference type="GO" id="GO:0001675">
    <property type="term" value="P:acrosome assembly"/>
    <property type="evidence" value="ECO:0007669"/>
    <property type="project" value="TreeGrafter"/>
</dbReference>
<sequence length="350" mass="40280">MQGGRSWLSLPWFNTPHFLIAMGVMLNAFNASDKVQNGVDGKTYSLKMVKKNYIYGNTKHKVDVYVKVHRNSPFLVCMDLSLSQSEVIDPTYLWIGPDGHTLDKKKHVNFTATGKLMVLGFGEDMSGSYTCTLSYKVFQNDMEAEQELFRTYKFMVYAYREPDYTFRMSVHFSTKQCHLAANEQFFEQLKKILNNLISYLTCHITDPSYRCYSVKQPNRGLVDELFIVFQVNPFAPGWDVKCHRSTPDCEDVTNNHVQKARMLIEEFFRRQGTVLKHEFQNTPAIHFIEHSFQVTRLDSCRPGFGKNDITHSDCSNCCVACDPGTYSPNNEVVCHKCTNIRIVYYGAKSC</sequence>
<evidence type="ECO:0000259" key="8">
    <source>
        <dbReference type="Pfam" id="PF07354"/>
    </source>
</evidence>
<comment type="caution">
    <text evidence="10">The sequence shown here is derived from an EMBL/GenBank/DDBJ whole genome shotgun (WGS) entry which is preliminary data.</text>
</comment>
<name>A0A9Q0XGI3_9SAUR</name>
<feature type="signal peptide" evidence="7">
    <location>
        <begin position="1"/>
        <end position="31"/>
    </location>
</feature>
<evidence type="ECO:0000256" key="1">
    <source>
        <dbReference type="ARBA" id="ARBA00004218"/>
    </source>
</evidence>
<keyword evidence="4" id="KW-0964">Secreted</keyword>
<dbReference type="Pfam" id="PF07354">
    <property type="entry name" value="Sp38"/>
    <property type="match status" value="1"/>
</dbReference>
<dbReference type="GO" id="GO:0001669">
    <property type="term" value="C:acrosomal vesicle"/>
    <property type="evidence" value="ECO:0007669"/>
    <property type="project" value="UniProtKB-SubCell"/>
</dbReference>
<protein>
    <recommendedName>
        <fullName evidence="12">Zona pellucida binding protein 2</fullName>
    </recommendedName>
</protein>
<proteinExistence type="inferred from homology"/>
<dbReference type="Proteomes" id="UP001142489">
    <property type="component" value="Unassembled WGS sequence"/>
</dbReference>
<comment type="subcellular location">
    <subcellularLocation>
        <location evidence="1">Cytoplasmic vesicle</location>
        <location evidence="1">Secretory vesicle</location>
        <location evidence="1">Acrosome</location>
    </subcellularLocation>
    <subcellularLocation>
        <location evidence="2">Secreted</location>
    </subcellularLocation>
</comment>
<reference evidence="10" key="1">
    <citation type="journal article" date="2023" name="DNA Res.">
        <title>Chromosome-level genome assembly of Phrynocephalus forsythii using third-generation DNA sequencing and Hi-C analysis.</title>
        <authorList>
            <person name="Qi Y."/>
            <person name="Zhao W."/>
            <person name="Zhao Y."/>
            <person name="Niu C."/>
            <person name="Cao S."/>
            <person name="Zhang Y."/>
        </authorList>
    </citation>
    <scope>NUCLEOTIDE SEQUENCE</scope>
    <source>
        <tissue evidence="10">Muscle</tissue>
    </source>
</reference>
<gene>
    <name evidence="10" type="ORF">JRQ81_005096</name>
</gene>
<feature type="domain" description="Zona-pellucida-binding protein 1/2 C-terminal" evidence="9">
    <location>
        <begin position="300"/>
        <end position="350"/>
    </location>
</feature>
<dbReference type="PANTHER" id="PTHR15443">
    <property type="entry name" value="ZONA PELLUCIDA BINDING PROTEIN SP38"/>
    <property type="match status" value="1"/>
</dbReference>
<dbReference type="PANTHER" id="PTHR15443:SF4">
    <property type="entry name" value="ZONA PELLUCIDA-BINDING PROTEIN 2"/>
    <property type="match status" value="1"/>
</dbReference>
<evidence type="ECO:0008006" key="12">
    <source>
        <dbReference type="Google" id="ProtNLM"/>
    </source>
</evidence>
<evidence type="ECO:0000256" key="6">
    <source>
        <dbReference type="ARBA" id="ARBA00023329"/>
    </source>
</evidence>
<dbReference type="InterPro" id="IPR048805">
    <property type="entry name" value="ZPBP1/2_C"/>
</dbReference>
<keyword evidence="7" id="KW-0732">Signal</keyword>
<evidence type="ECO:0000256" key="3">
    <source>
        <dbReference type="ARBA" id="ARBA00007196"/>
    </source>
</evidence>
<evidence type="ECO:0000313" key="10">
    <source>
        <dbReference type="EMBL" id="KAJ7313584.1"/>
    </source>
</evidence>
<evidence type="ECO:0000313" key="11">
    <source>
        <dbReference type="Proteomes" id="UP001142489"/>
    </source>
</evidence>
<dbReference type="Pfam" id="PF20626">
    <property type="entry name" value="EGF_Sp38_C"/>
    <property type="match status" value="1"/>
</dbReference>
<evidence type="ECO:0000256" key="4">
    <source>
        <dbReference type="ARBA" id="ARBA00022525"/>
    </source>
</evidence>
<keyword evidence="11" id="KW-1185">Reference proteome</keyword>
<evidence type="ECO:0000259" key="9">
    <source>
        <dbReference type="Pfam" id="PF20626"/>
    </source>
</evidence>
<accession>A0A9Q0XGI3</accession>
<comment type="similarity">
    <text evidence="3">Belongs to the zona pellucida-binding protein Sp38 family.</text>
</comment>
<keyword evidence="6" id="KW-0968">Cytoplasmic vesicle</keyword>
<dbReference type="AlphaFoldDB" id="A0A9Q0XGI3"/>
<evidence type="ECO:0000256" key="7">
    <source>
        <dbReference type="SAM" id="SignalP"/>
    </source>
</evidence>
<feature type="domain" description="Zona-pellucida-binding protein 1/2 N-terminal" evidence="8">
    <location>
        <begin position="62"/>
        <end position="160"/>
    </location>
</feature>
<dbReference type="InterPro" id="IPR010857">
    <property type="entry name" value="Sp38-bd"/>
</dbReference>
<evidence type="ECO:0000256" key="2">
    <source>
        <dbReference type="ARBA" id="ARBA00004613"/>
    </source>
</evidence>
<dbReference type="EMBL" id="JAPFRF010000012">
    <property type="protein sequence ID" value="KAJ7313584.1"/>
    <property type="molecule type" value="Genomic_DNA"/>
</dbReference>
<dbReference type="GO" id="GO:0007339">
    <property type="term" value="P:binding of sperm to zona pellucida"/>
    <property type="evidence" value="ECO:0007669"/>
    <property type="project" value="InterPro"/>
</dbReference>
<dbReference type="GO" id="GO:0002199">
    <property type="term" value="C:zona pellucida receptor complex"/>
    <property type="evidence" value="ECO:0007669"/>
    <property type="project" value="TreeGrafter"/>
</dbReference>